<name>A0A4Q1SH88_9BACT</name>
<organism evidence="5 6">
    <name type="scientific">Silvibacterium dinghuense</name>
    <dbReference type="NCBI Taxonomy" id="1560006"/>
    <lineage>
        <taxon>Bacteria</taxon>
        <taxon>Pseudomonadati</taxon>
        <taxon>Acidobacteriota</taxon>
        <taxon>Terriglobia</taxon>
        <taxon>Terriglobales</taxon>
        <taxon>Acidobacteriaceae</taxon>
        <taxon>Silvibacterium</taxon>
    </lineage>
</organism>
<gene>
    <name evidence="5" type="ORF">ESZ00_01730</name>
</gene>
<accession>A0A4Q1SH88</accession>
<evidence type="ECO:0000256" key="3">
    <source>
        <dbReference type="ARBA" id="ARBA00022679"/>
    </source>
</evidence>
<evidence type="ECO:0000313" key="5">
    <source>
        <dbReference type="EMBL" id="RXS96693.1"/>
    </source>
</evidence>
<reference evidence="5 6" key="1">
    <citation type="journal article" date="2016" name="Int. J. Syst. Evol. Microbiol.">
        <title>Acidipila dinghuensis sp. nov., an acidobacterium isolated from forest soil.</title>
        <authorList>
            <person name="Jiang Y.W."/>
            <person name="Wang J."/>
            <person name="Chen M.H."/>
            <person name="Lv Y.Y."/>
            <person name="Qiu L.H."/>
        </authorList>
    </citation>
    <scope>NUCLEOTIDE SEQUENCE [LARGE SCALE GENOMIC DNA]</scope>
    <source>
        <strain evidence="5 6">DHOF10</strain>
    </source>
</reference>
<dbReference type="GO" id="GO:0016757">
    <property type="term" value="F:glycosyltransferase activity"/>
    <property type="evidence" value="ECO:0007669"/>
    <property type="project" value="UniProtKB-KW"/>
</dbReference>
<evidence type="ECO:0000259" key="4">
    <source>
        <dbReference type="Pfam" id="PF00535"/>
    </source>
</evidence>
<dbReference type="CDD" id="cd00761">
    <property type="entry name" value="Glyco_tranf_GTA_type"/>
    <property type="match status" value="1"/>
</dbReference>
<feature type="domain" description="Glycosyltransferase 2-like" evidence="4">
    <location>
        <begin position="32"/>
        <end position="141"/>
    </location>
</feature>
<sequence length="348" mass="39332">MELQISALTRFKHLAKAVFTKGARMQSDLLTIGLPVRNAMPLLAECMDSLLAQSDADFRILAIVDGGEDSSAAYLHSLRDSRLHVIEQPGQGLAYTLNRMLLECETPWLVRQDADDIAHPHRIAVLREAIRSYPDAGMFYSYANYHPRGRAVGFFRSSRGSPEELRAIVRSGYLLAICHSSAVLHVRRTLACGGYRVGLHNEDADLWWRMALHADICCIPEVLVGFRQNAESVSSRHLGEQMIAGLYVQYLLLSHLLRRQPRPIEAIRAALVQMLPRGEREAKERLRACNMSLAQRSFLNAGRHLGASCVASPRYLWRRIRDEYFSSARIANGLPPNFFLERSELLWP</sequence>
<dbReference type="PANTHER" id="PTHR43685">
    <property type="entry name" value="GLYCOSYLTRANSFERASE"/>
    <property type="match status" value="1"/>
</dbReference>
<proteinExistence type="inferred from homology"/>
<keyword evidence="6" id="KW-1185">Reference proteome</keyword>
<keyword evidence="3 5" id="KW-0808">Transferase</keyword>
<evidence type="ECO:0000256" key="2">
    <source>
        <dbReference type="ARBA" id="ARBA00022676"/>
    </source>
</evidence>
<dbReference type="RefSeq" id="WP_129206443.1">
    <property type="nucleotide sequence ID" value="NZ_BMGU01000001.1"/>
</dbReference>
<dbReference type="OrthoDB" id="111731at2"/>
<dbReference type="InterPro" id="IPR001173">
    <property type="entry name" value="Glyco_trans_2-like"/>
</dbReference>
<dbReference type="SUPFAM" id="SSF53448">
    <property type="entry name" value="Nucleotide-diphospho-sugar transferases"/>
    <property type="match status" value="1"/>
</dbReference>
<evidence type="ECO:0000313" key="6">
    <source>
        <dbReference type="Proteomes" id="UP000290253"/>
    </source>
</evidence>
<dbReference type="Pfam" id="PF00535">
    <property type="entry name" value="Glycos_transf_2"/>
    <property type="match status" value="1"/>
</dbReference>
<keyword evidence="2" id="KW-0328">Glycosyltransferase</keyword>
<dbReference type="AlphaFoldDB" id="A0A4Q1SH88"/>
<dbReference type="PANTHER" id="PTHR43685:SF5">
    <property type="entry name" value="GLYCOSYLTRANSFERASE EPSE-RELATED"/>
    <property type="match status" value="1"/>
</dbReference>
<dbReference type="Proteomes" id="UP000290253">
    <property type="component" value="Unassembled WGS sequence"/>
</dbReference>
<dbReference type="EMBL" id="SDMK01000001">
    <property type="protein sequence ID" value="RXS96693.1"/>
    <property type="molecule type" value="Genomic_DNA"/>
</dbReference>
<protein>
    <submittedName>
        <fullName evidence="5">Glycosyltransferase family 2 protein</fullName>
    </submittedName>
</protein>
<dbReference type="InterPro" id="IPR050834">
    <property type="entry name" value="Glycosyltransf_2"/>
</dbReference>
<comment type="caution">
    <text evidence="5">The sequence shown here is derived from an EMBL/GenBank/DDBJ whole genome shotgun (WGS) entry which is preliminary data.</text>
</comment>
<comment type="similarity">
    <text evidence="1">Belongs to the glycosyltransferase 2 family.</text>
</comment>
<dbReference type="Gene3D" id="3.90.550.10">
    <property type="entry name" value="Spore Coat Polysaccharide Biosynthesis Protein SpsA, Chain A"/>
    <property type="match status" value="1"/>
</dbReference>
<evidence type="ECO:0000256" key="1">
    <source>
        <dbReference type="ARBA" id="ARBA00006739"/>
    </source>
</evidence>
<dbReference type="InterPro" id="IPR029044">
    <property type="entry name" value="Nucleotide-diphossugar_trans"/>
</dbReference>